<sequence length="549" mass="60067">MADLGNWLRFGPRSKTPVTPRSPVLSDRFSVHDTEEQRRPGPAHMSSYPSLATHASLSPEPQDPASADLVVNNQDKVWYNPSLDQMVEALQVSIMTNGNLAQLPVHLNSYILRLIEGFSNCQEELRAKNAALEEVKRMREDAFEDFTVLSEEFHNREGQYKSEIRRLELLLARKNGLETVTLARTNSTLDRSQPDARNFVSRLQKRRNEAAARDAESRAAASQPVISFLHGHSLSTDTEVLRVLDQHKQVEGIGNGDGKPSSNTLNVESDVKISEKFRRLDAVRAGAPRHQSRSGTGSLTSSPGHIKGIPEATEAQGTPSEKTSARIDGNDSDDSSPSERDGFKSDSNRMNGRRYNDAREGRFSFAEGDDSFTTGAVAESTPRPSEDGSAEKRGAAATVRTYEQVRQSQATPEQVSKLSFPTARCTTSPHSREEGSAPRQPRPHLEGRSITWSRSPRSLANTTPTRTAEDMFAGIRSHDSTGSINTVIRANSSRSSRSAGTLSLAGDSDLSKGSPNPRQRLPGSQRRTSAQIAASLAVARDKSRQSSQA</sequence>
<dbReference type="EMBL" id="JAQQWN010000009">
    <property type="protein sequence ID" value="KAK8065703.1"/>
    <property type="molecule type" value="Genomic_DNA"/>
</dbReference>
<name>A0ABR1V6U5_9PEZI</name>
<feature type="region of interest" description="Disordered" evidence="1">
    <location>
        <begin position="279"/>
        <end position="549"/>
    </location>
</feature>
<feature type="compositionally biased region" description="Basic and acidic residues" evidence="1">
    <location>
        <begin position="29"/>
        <end position="39"/>
    </location>
</feature>
<evidence type="ECO:0000313" key="3">
    <source>
        <dbReference type="Proteomes" id="UP001433268"/>
    </source>
</evidence>
<organism evidence="2 3">
    <name type="scientific">Apiospora hydei</name>
    <dbReference type="NCBI Taxonomy" id="1337664"/>
    <lineage>
        <taxon>Eukaryota</taxon>
        <taxon>Fungi</taxon>
        <taxon>Dikarya</taxon>
        <taxon>Ascomycota</taxon>
        <taxon>Pezizomycotina</taxon>
        <taxon>Sordariomycetes</taxon>
        <taxon>Xylariomycetidae</taxon>
        <taxon>Amphisphaeriales</taxon>
        <taxon>Apiosporaceae</taxon>
        <taxon>Apiospora</taxon>
    </lineage>
</organism>
<feature type="compositionally biased region" description="Basic and acidic residues" evidence="1">
    <location>
        <begin position="384"/>
        <end position="394"/>
    </location>
</feature>
<feature type="compositionally biased region" description="Basic and acidic residues" evidence="1">
    <location>
        <begin position="539"/>
        <end position="549"/>
    </location>
</feature>
<feature type="region of interest" description="Disordered" evidence="1">
    <location>
        <begin position="1"/>
        <end position="67"/>
    </location>
</feature>
<feature type="compositionally biased region" description="Polar residues" evidence="1">
    <location>
        <begin position="480"/>
        <end position="491"/>
    </location>
</feature>
<gene>
    <name evidence="2" type="ORF">PG997_012450</name>
</gene>
<feature type="compositionally biased region" description="Polar residues" evidence="1">
    <location>
        <begin position="404"/>
        <end position="429"/>
    </location>
</feature>
<dbReference type="GeneID" id="92049824"/>
<accession>A0ABR1V6U5</accession>
<proteinExistence type="predicted"/>
<comment type="caution">
    <text evidence="2">The sequence shown here is derived from an EMBL/GenBank/DDBJ whole genome shotgun (WGS) entry which is preliminary data.</text>
</comment>
<feature type="compositionally biased region" description="Polar residues" evidence="1">
    <location>
        <begin position="450"/>
        <end position="466"/>
    </location>
</feature>
<keyword evidence="3" id="KW-1185">Reference proteome</keyword>
<feature type="compositionally biased region" description="Polar residues" evidence="1">
    <location>
        <begin position="47"/>
        <end position="56"/>
    </location>
</feature>
<feature type="compositionally biased region" description="Low complexity" evidence="1">
    <location>
        <begin position="492"/>
        <end position="506"/>
    </location>
</feature>
<evidence type="ECO:0000256" key="1">
    <source>
        <dbReference type="SAM" id="MobiDB-lite"/>
    </source>
</evidence>
<feature type="compositionally biased region" description="Polar residues" evidence="1">
    <location>
        <begin position="293"/>
        <end position="303"/>
    </location>
</feature>
<feature type="compositionally biased region" description="Basic and acidic residues" evidence="1">
    <location>
        <begin position="337"/>
        <end position="347"/>
    </location>
</feature>
<dbReference type="RefSeq" id="XP_066662456.1">
    <property type="nucleotide sequence ID" value="XM_066816764.1"/>
</dbReference>
<protein>
    <submittedName>
        <fullName evidence="2">Uncharacterized protein</fullName>
    </submittedName>
</protein>
<dbReference type="Proteomes" id="UP001433268">
    <property type="component" value="Unassembled WGS sequence"/>
</dbReference>
<evidence type="ECO:0000313" key="2">
    <source>
        <dbReference type="EMBL" id="KAK8065703.1"/>
    </source>
</evidence>
<reference evidence="2 3" key="1">
    <citation type="submission" date="2023-01" db="EMBL/GenBank/DDBJ databases">
        <title>Analysis of 21 Apiospora genomes using comparative genomics revels a genus with tremendous synthesis potential of carbohydrate active enzymes and secondary metabolites.</title>
        <authorList>
            <person name="Sorensen T."/>
        </authorList>
    </citation>
    <scope>NUCLEOTIDE SEQUENCE [LARGE SCALE GENOMIC DNA]</scope>
    <source>
        <strain evidence="2 3">CBS 114990</strain>
    </source>
</reference>